<dbReference type="InterPro" id="IPR050282">
    <property type="entry name" value="Cycloisomerase_2"/>
</dbReference>
<gene>
    <name evidence="2" type="ORF">EJ08DRAFT_713061</name>
</gene>
<dbReference type="Pfam" id="PF10282">
    <property type="entry name" value="Lactonase"/>
    <property type="match status" value="1"/>
</dbReference>
<dbReference type="Gene3D" id="2.130.10.10">
    <property type="entry name" value="YVTN repeat-like/Quinoprotein amine dehydrogenase"/>
    <property type="match status" value="1"/>
</dbReference>
<evidence type="ECO:0000256" key="1">
    <source>
        <dbReference type="ARBA" id="ARBA00005564"/>
    </source>
</evidence>
<dbReference type="PANTHER" id="PTHR30344:SF4">
    <property type="entry name" value="CYCLASE, PUTATIVE (AFU_ORTHOLOGUE AFUA_6G11580)-RELATED"/>
    <property type="match status" value="1"/>
</dbReference>
<name>A0A9P4NTL3_9PEZI</name>
<evidence type="ECO:0000313" key="3">
    <source>
        <dbReference type="Proteomes" id="UP000800235"/>
    </source>
</evidence>
<dbReference type="GO" id="GO:0017057">
    <property type="term" value="F:6-phosphogluconolactonase activity"/>
    <property type="evidence" value="ECO:0007669"/>
    <property type="project" value="TreeGrafter"/>
</dbReference>
<evidence type="ECO:0000313" key="2">
    <source>
        <dbReference type="EMBL" id="KAF2431387.1"/>
    </source>
</evidence>
<proteinExistence type="inferred from homology"/>
<dbReference type="FunFam" id="2.130.10.10:FF:000244">
    <property type="entry name" value="Carboxy-cis,cis-muconate cyclase"/>
    <property type="match status" value="1"/>
</dbReference>
<organism evidence="2 3">
    <name type="scientific">Tothia fuscella</name>
    <dbReference type="NCBI Taxonomy" id="1048955"/>
    <lineage>
        <taxon>Eukaryota</taxon>
        <taxon>Fungi</taxon>
        <taxon>Dikarya</taxon>
        <taxon>Ascomycota</taxon>
        <taxon>Pezizomycotina</taxon>
        <taxon>Dothideomycetes</taxon>
        <taxon>Pleosporomycetidae</taxon>
        <taxon>Venturiales</taxon>
        <taxon>Cylindrosympodiaceae</taxon>
        <taxon>Tothia</taxon>
    </lineage>
</organism>
<accession>A0A9P4NTL3</accession>
<dbReference type="PANTHER" id="PTHR30344">
    <property type="entry name" value="6-PHOSPHOGLUCONOLACTONASE-RELATED"/>
    <property type="match status" value="1"/>
</dbReference>
<comment type="similarity">
    <text evidence="1">Belongs to the cycloisomerase 2 family.</text>
</comment>
<dbReference type="AlphaFoldDB" id="A0A9P4NTL3"/>
<sequence>MPKHHLAVGTWTPPGAIFTFEFDDETLDLKLVKRTEIPKDEPISWITFSHDKKNIYGASMKKWSSHAVQSPTEIVHSTSHPMSHDPKAAEADTRTRAIFLLAAKKPPYRVYCNPFYEHAGFGNIFSVDGSGNLETNIQNYEYSPKSAIHGMVFDPTESYLYSADMWDNKVWCHRKDSETGKLTLVGSVDAPRDHDQPRWVAIHPTGNYLYALMEHGNTLAVYLIDPKTHMPVYTKISYPLVPKLERGPKMYRGDVCSVTQSGNYLFGTSRSNKAGVTGYISAFKLSPEGAIERQMCLSPTSTSGGHSNAVTPCEWSDEWLALTDDEQGFLEIYRWDGEWLARVARCDVKEPGFGMNAIWFD</sequence>
<dbReference type="EMBL" id="MU007032">
    <property type="protein sequence ID" value="KAF2431387.1"/>
    <property type="molecule type" value="Genomic_DNA"/>
</dbReference>
<keyword evidence="3" id="KW-1185">Reference proteome</keyword>
<comment type="caution">
    <text evidence="2">The sequence shown here is derived from an EMBL/GenBank/DDBJ whole genome shotgun (WGS) entry which is preliminary data.</text>
</comment>
<dbReference type="SUPFAM" id="SSF75011">
    <property type="entry name" value="3-carboxy-cis,cis-mucoante lactonizing enzyme"/>
    <property type="match status" value="1"/>
</dbReference>
<reference evidence="2" key="1">
    <citation type="journal article" date="2020" name="Stud. Mycol.">
        <title>101 Dothideomycetes genomes: a test case for predicting lifestyles and emergence of pathogens.</title>
        <authorList>
            <person name="Haridas S."/>
            <person name="Albert R."/>
            <person name="Binder M."/>
            <person name="Bloem J."/>
            <person name="Labutti K."/>
            <person name="Salamov A."/>
            <person name="Andreopoulos B."/>
            <person name="Baker S."/>
            <person name="Barry K."/>
            <person name="Bills G."/>
            <person name="Bluhm B."/>
            <person name="Cannon C."/>
            <person name="Castanera R."/>
            <person name="Culley D."/>
            <person name="Daum C."/>
            <person name="Ezra D."/>
            <person name="Gonzalez J."/>
            <person name="Henrissat B."/>
            <person name="Kuo A."/>
            <person name="Liang C."/>
            <person name="Lipzen A."/>
            <person name="Lutzoni F."/>
            <person name="Magnuson J."/>
            <person name="Mondo S."/>
            <person name="Nolan M."/>
            <person name="Ohm R."/>
            <person name="Pangilinan J."/>
            <person name="Park H.-J."/>
            <person name="Ramirez L."/>
            <person name="Alfaro M."/>
            <person name="Sun H."/>
            <person name="Tritt A."/>
            <person name="Yoshinaga Y."/>
            <person name="Zwiers L.-H."/>
            <person name="Turgeon B."/>
            <person name="Goodwin S."/>
            <person name="Spatafora J."/>
            <person name="Crous P."/>
            <person name="Grigoriev I."/>
        </authorList>
    </citation>
    <scope>NUCLEOTIDE SEQUENCE</scope>
    <source>
        <strain evidence="2">CBS 130266</strain>
    </source>
</reference>
<dbReference type="InterPro" id="IPR019405">
    <property type="entry name" value="Lactonase_7-beta_prop"/>
</dbReference>
<protein>
    <submittedName>
        <fullName evidence="2">3-carboxy-cis,cis-mucoante lactonizing enzyme</fullName>
    </submittedName>
</protein>
<dbReference type="OrthoDB" id="1715191at2759"/>
<dbReference type="Proteomes" id="UP000800235">
    <property type="component" value="Unassembled WGS sequence"/>
</dbReference>
<dbReference type="InterPro" id="IPR015943">
    <property type="entry name" value="WD40/YVTN_repeat-like_dom_sf"/>
</dbReference>